<dbReference type="AlphaFoldDB" id="A0A7W9VWN3"/>
<protein>
    <submittedName>
        <fullName evidence="2">Uncharacterized protein</fullName>
    </submittedName>
</protein>
<dbReference type="Proteomes" id="UP000533306">
    <property type="component" value="Unassembled WGS sequence"/>
</dbReference>
<gene>
    <name evidence="2" type="ORF">HNR59_003692</name>
</gene>
<name>A0A7W9VWN3_9HYPH</name>
<feature type="region of interest" description="Disordered" evidence="1">
    <location>
        <begin position="1"/>
        <end position="20"/>
    </location>
</feature>
<keyword evidence="3" id="KW-1185">Reference proteome</keyword>
<sequence>MAMPDCASRQCGHVPTTPTQAFPSPLVAASGLAKLSRIRSAEACKATSLRREPLIRPDAARRSTFSRRGKMKSACIDLAANHAGGNSHERSCGTSPSQLVGAGGLAKRVRMKSAEAHNALRLRKEPLIHPGAARRPTFSHKGRRKILQQPCRHLPAGEICASDIAAPPLLPLWEKVGWRSEVA</sequence>
<evidence type="ECO:0000313" key="3">
    <source>
        <dbReference type="Proteomes" id="UP000533306"/>
    </source>
</evidence>
<evidence type="ECO:0000313" key="2">
    <source>
        <dbReference type="EMBL" id="MBB6014298.1"/>
    </source>
</evidence>
<dbReference type="EMBL" id="JACHEU010000005">
    <property type="protein sequence ID" value="MBB6014298.1"/>
    <property type="molecule type" value="Genomic_DNA"/>
</dbReference>
<organism evidence="2 3">
    <name type="scientific">Aquamicrobium lusatiense</name>
    <dbReference type="NCBI Taxonomy" id="89772"/>
    <lineage>
        <taxon>Bacteria</taxon>
        <taxon>Pseudomonadati</taxon>
        <taxon>Pseudomonadota</taxon>
        <taxon>Alphaproteobacteria</taxon>
        <taxon>Hyphomicrobiales</taxon>
        <taxon>Phyllobacteriaceae</taxon>
        <taxon>Aquamicrobium</taxon>
    </lineage>
</organism>
<comment type="caution">
    <text evidence="2">The sequence shown here is derived from an EMBL/GenBank/DDBJ whole genome shotgun (WGS) entry which is preliminary data.</text>
</comment>
<proteinExistence type="predicted"/>
<reference evidence="2 3" key="1">
    <citation type="submission" date="2020-08" db="EMBL/GenBank/DDBJ databases">
        <title>Genomic Encyclopedia of Type Strains, Phase IV (KMG-IV): sequencing the most valuable type-strain genomes for metagenomic binning, comparative biology and taxonomic classification.</title>
        <authorList>
            <person name="Goeker M."/>
        </authorList>
    </citation>
    <scope>NUCLEOTIDE SEQUENCE [LARGE SCALE GENOMIC DNA]</scope>
    <source>
        <strain evidence="2 3">DSM 11099</strain>
    </source>
</reference>
<evidence type="ECO:0000256" key="1">
    <source>
        <dbReference type="SAM" id="MobiDB-lite"/>
    </source>
</evidence>
<accession>A0A7W9VWN3</accession>